<evidence type="ECO:0000313" key="4">
    <source>
        <dbReference type="Proteomes" id="UP000796761"/>
    </source>
</evidence>
<dbReference type="Proteomes" id="UP000796761">
    <property type="component" value="Unassembled WGS sequence"/>
</dbReference>
<dbReference type="OrthoDB" id="9906618at2759"/>
<keyword evidence="4" id="KW-1185">Reference proteome</keyword>
<evidence type="ECO:0000313" key="3">
    <source>
        <dbReference type="EMBL" id="TRZ12790.1"/>
    </source>
</evidence>
<accession>A0A8K1G7C6</accession>
<name>A0A8K1G7C6_9PASS</name>
<dbReference type="AlphaFoldDB" id="A0A8K1G7C6"/>
<evidence type="ECO:0000256" key="2">
    <source>
        <dbReference type="SAM" id="MobiDB-lite"/>
    </source>
</evidence>
<feature type="region of interest" description="Disordered" evidence="2">
    <location>
        <begin position="367"/>
        <end position="415"/>
    </location>
</feature>
<protein>
    <submittedName>
        <fullName evidence="3">Uncharacterized protein</fullName>
    </submittedName>
</protein>
<reference evidence="3" key="1">
    <citation type="submission" date="2019-04" db="EMBL/GenBank/DDBJ databases">
        <title>Genome assembly of Zosterops borbonicus 15179.</title>
        <authorList>
            <person name="Leroy T."/>
            <person name="Anselmetti Y."/>
            <person name="Tilak M.-K."/>
            <person name="Nabholz B."/>
        </authorList>
    </citation>
    <scope>NUCLEOTIDE SEQUENCE</scope>
    <source>
        <strain evidence="3">HGM_15179</strain>
        <tissue evidence="3">Muscle</tissue>
    </source>
</reference>
<feature type="compositionally biased region" description="Polar residues" evidence="2">
    <location>
        <begin position="186"/>
        <end position="198"/>
    </location>
</feature>
<feature type="compositionally biased region" description="Basic and acidic residues" evidence="2">
    <location>
        <begin position="166"/>
        <end position="180"/>
    </location>
</feature>
<feature type="compositionally biased region" description="Basic and acidic residues" evidence="2">
    <location>
        <begin position="398"/>
        <end position="415"/>
    </location>
</feature>
<sequence>MGRVMRSALSMAGHSLYKLKAEISKEANETSELPANPSRRNLEWSEKWEDMGQILKEFSDPIAWDFPSEQIQNPAEVAKYLKERCQGNTKEKRIITLSWALAYVYRTLLDTERQQTKDKEQGDKLVTIPITQAAASIPGSRPVVESDSRAQPKAVAANKRSRKCTTKTDRKVENDDDNPREGPSPKSETTSKGVDSEANINSFSLKDLRGLRKDYRRQPNESIISWKLVRLGPSEYASALAIMKQEETDKTVLDMAKKLRAYADAVHGPTHARIAAVETRLQKLKNKIEKNHKKLREEIKKDFLQISAVQIRSPGIQRRRSFDGERRYTPRAELWFFLRESGENMRRWDEKPTAALAQRVRNLKKGRIQRGSLNKQKAAPVIRSQDVKYDVNDDMSDPLERTSKTYTPGKKDNHA</sequence>
<keyword evidence="1" id="KW-0175">Coiled coil</keyword>
<gene>
    <name evidence="3" type="ORF">HGM15179_014314</name>
</gene>
<proteinExistence type="predicted"/>
<feature type="coiled-coil region" evidence="1">
    <location>
        <begin position="274"/>
        <end position="301"/>
    </location>
</feature>
<comment type="caution">
    <text evidence="3">The sequence shown here is derived from an EMBL/GenBank/DDBJ whole genome shotgun (WGS) entry which is preliminary data.</text>
</comment>
<dbReference type="EMBL" id="SWJQ01000566">
    <property type="protein sequence ID" value="TRZ12790.1"/>
    <property type="molecule type" value="Genomic_DNA"/>
</dbReference>
<evidence type="ECO:0000256" key="1">
    <source>
        <dbReference type="SAM" id="Coils"/>
    </source>
</evidence>
<feature type="region of interest" description="Disordered" evidence="2">
    <location>
        <begin position="137"/>
        <end position="198"/>
    </location>
</feature>
<organism evidence="3 4">
    <name type="scientific">Zosterops borbonicus</name>
    <dbReference type="NCBI Taxonomy" id="364589"/>
    <lineage>
        <taxon>Eukaryota</taxon>
        <taxon>Metazoa</taxon>
        <taxon>Chordata</taxon>
        <taxon>Craniata</taxon>
        <taxon>Vertebrata</taxon>
        <taxon>Euteleostomi</taxon>
        <taxon>Archelosauria</taxon>
        <taxon>Archosauria</taxon>
        <taxon>Dinosauria</taxon>
        <taxon>Saurischia</taxon>
        <taxon>Theropoda</taxon>
        <taxon>Coelurosauria</taxon>
        <taxon>Aves</taxon>
        <taxon>Neognathae</taxon>
        <taxon>Neoaves</taxon>
        <taxon>Telluraves</taxon>
        <taxon>Australaves</taxon>
        <taxon>Passeriformes</taxon>
        <taxon>Sylvioidea</taxon>
        <taxon>Zosteropidae</taxon>
        <taxon>Zosterops</taxon>
    </lineage>
</organism>